<reference evidence="2 3" key="2">
    <citation type="submission" date="2020-03" db="EMBL/GenBank/DDBJ databases">
        <authorList>
            <person name="Ichikawa N."/>
            <person name="Kimura A."/>
            <person name="Kitahashi Y."/>
            <person name="Uohara A."/>
        </authorList>
    </citation>
    <scope>NUCLEOTIDE SEQUENCE [LARGE SCALE GENOMIC DNA]</scope>
    <source>
        <strain evidence="2 3">NBRC 108639</strain>
    </source>
</reference>
<dbReference type="Pfam" id="PF09837">
    <property type="entry name" value="DUF2064"/>
    <property type="match status" value="1"/>
</dbReference>
<dbReference type="SUPFAM" id="SSF53335">
    <property type="entry name" value="S-adenosyl-L-methionine-dependent methyltransferases"/>
    <property type="match status" value="1"/>
</dbReference>
<evidence type="ECO:0000313" key="3">
    <source>
        <dbReference type="Proteomes" id="UP000482800"/>
    </source>
</evidence>
<sequence length="430" mass="44684">MTGILLVVAKAPVAGLAKTRLCPPATPDQAAAVAAAALLDTLAAVRATPATVPVLAYAGRLADAERAAEINAALAGWAMLGQHGDGFGERLTQAHLDAAKLLPGQPVLQIGMDTPQVTPHLLGASLRRLAVADAVLGPADDGGWWALGLRDPRHAAVLRDVPMSTPDTGRLTRLALAAQGLRVADLPTLSDVDTWDTATAVAGELPGSRFAAAVDEVDAGFDGAHAAPDVASPCWLDGTDGQRTHLPVRRWHDNPEPAARDIVDRCGGPTIDVGCGPGRLTADLAARGVICLGIDTAAAAVALTRGRGGPALRRDVFAPLPGQGRWSHVLLMDGNIGIGGDPHALLCRCATLLRPGGTVLVELEAPDAGLWRGHAHLAYGHDDRPPRNSPAFPWARLGVAAIHRIAATAGLTVRAVFAREQRWFAELQRP</sequence>
<proteinExistence type="predicted"/>
<name>A0A6V8KMU5_9ACTN</name>
<dbReference type="InterPro" id="IPR018641">
    <property type="entry name" value="Trfase_1_rSAM/seldom-assoc"/>
</dbReference>
<dbReference type="InterPro" id="IPR029044">
    <property type="entry name" value="Nucleotide-diphossugar_trans"/>
</dbReference>
<protein>
    <recommendedName>
        <fullName evidence="1">Methyltransferase domain-containing protein</fullName>
    </recommendedName>
</protein>
<dbReference type="Proteomes" id="UP000482800">
    <property type="component" value="Unassembled WGS sequence"/>
</dbReference>
<accession>A0A6V8KMU5</accession>
<evidence type="ECO:0000313" key="2">
    <source>
        <dbReference type="EMBL" id="GFJ81965.1"/>
    </source>
</evidence>
<organism evidence="2 3">
    <name type="scientific">Phytohabitans houttuyneae</name>
    <dbReference type="NCBI Taxonomy" id="1076126"/>
    <lineage>
        <taxon>Bacteria</taxon>
        <taxon>Bacillati</taxon>
        <taxon>Actinomycetota</taxon>
        <taxon>Actinomycetes</taxon>
        <taxon>Micromonosporales</taxon>
        <taxon>Micromonosporaceae</taxon>
    </lineage>
</organism>
<dbReference type="PANTHER" id="PTHR36529">
    <property type="entry name" value="SLL1095 PROTEIN"/>
    <property type="match status" value="1"/>
</dbReference>
<dbReference type="Gene3D" id="3.90.550.10">
    <property type="entry name" value="Spore Coat Polysaccharide Biosynthesis Protein SpsA, Chain A"/>
    <property type="match status" value="1"/>
</dbReference>
<dbReference type="SUPFAM" id="SSF53448">
    <property type="entry name" value="Nucleotide-diphospho-sugar transferases"/>
    <property type="match status" value="1"/>
</dbReference>
<comment type="caution">
    <text evidence="2">The sequence shown here is derived from an EMBL/GenBank/DDBJ whole genome shotgun (WGS) entry which is preliminary data.</text>
</comment>
<dbReference type="InterPro" id="IPR029063">
    <property type="entry name" value="SAM-dependent_MTases_sf"/>
</dbReference>
<dbReference type="Gene3D" id="3.40.50.150">
    <property type="entry name" value="Vaccinia Virus protein VP39"/>
    <property type="match status" value="1"/>
</dbReference>
<dbReference type="PANTHER" id="PTHR36529:SF1">
    <property type="entry name" value="GLYCOSYLTRANSFERASE"/>
    <property type="match status" value="1"/>
</dbReference>
<gene>
    <name evidence="2" type="ORF">Phou_061450</name>
</gene>
<keyword evidence="3" id="KW-1185">Reference proteome</keyword>
<dbReference type="InterPro" id="IPR041698">
    <property type="entry name" value="Methyltransf_25"/>
</dbReference>
<dbReference type="AlphaFoldDB" id="A0A6V8KMU5"/>
<evidence type="ECO:0000259" key="1">
    <source>
        <dbReference type="Pfam" id="PF13649"/>
    </source>
</evidence>
<feature type="domain" description="Methyltransferase" evidence="1">
    <location>
        <begin position="271"/>
        <end position="357"/>
    </location>
</feature>
<dbReference type="Pfam" id="PF13649">
    <property type="entry name" value="Methyltransf_25"/>
    <property type="match status" value="1"/>
</dbReference>
<dbReference type="CDD" id="cd02440">
    <property type="entry name" value="AdoMet_MTases"/>
    <property type="match status" value="1"/>
</dbReference>
<reference evidence="2 3" key="1">
    <citation type="submission" date="2020-03" db="EMBL/GenBank/DDBJ databases">
        <title>Whole genome shotgun sequence of Phytohabitans houttuyneae NBRC 108639.</title>
        <authorList>
            <person name="Komaki H."/>
            <person name="Tamura T."/>
        </authorList>
    </citation>
    <scope>NUCLEOTIDE SEQUENCE [LARGE SCALE GENOMIC DNA]</scope>
    <source>
        <strain evidence="2 3">NBRC 108639</strain>
    </source>
</reference>
<dbReference type="EMBL" id="BLPF01000002">
    <property type="protein sequence ID" value="GFJ81965.1"/>
    <property type="molecule type" value="Genomic_DNA"/>
</dbReference>